<sequence>AMTSAGGNYVEMLATSMSVMDGADTVRGLFINITNVAHTGNDNDLHAIAVDAITGDADAYETGIHLGSGVDTHITFTPAGDLPPGADDYPDTGDIGLFVDDNDDYSGGGGNDCALVLIDSTGA</sequence>
<proteinExistence type="predicted"/>
<evidence type="ECO:0000313" key="1">
    <source>
        <dbReference type="EMBL" id="GAF87292.1"/>
    </source>
</evidence>
<name>X0TGN0_9ZZZZ</name>
<dbReference type="EMBL" id="BARS01013811">
    <property type="protein sequence ID" value="GAF87292.1"/>
    <property type="molecule type" value="Genomic_DNA"/>
</dbReference>
<comment type="caution">
    <text evidence="1">The sequence shown here is derived from an EMBL/GenBank/DDBJ whole genome shotgun (WGS) entry which is preliminary data.</text>
</comment>
<gene>
    <name evidence="1" type="ORF">S01H1_23730</name>
</gene>
<protein>
    <submittedName>
        <fullName evidence="1">Uncharacterized protein</fullName>
    </submittedName>
</protein>
<feature type="non-terminal residue" evidence="1">
    <location>
        <position position="1"/>
    </location>
</feature>
<feature type="non-terminal residue" evidence="1">
    <location>
        <position position="123"/>
    </location>
</feature>
<organism evidence="1">
    <name type="scientific">marine sediment metagenome</name>
    <dbReference type="NCBI Taxonomy" id="412755"/>
    <lineage>
        <taxon>unclassified sequences</taxon>
        <taxon>metagenomes</taxon>
        <taxon>ecological metagenomes</taxon>
    </lineage>
</organism>
<accession>X0TGN0</accession>
<reference evidence="1" key="1">
    <citation type="journal article" date="2014" name="Front. Microbiol.">
        <title>High frequency of phylogenetically diverse reductive dehalogenase-homologous genes in deep subseafloor sedimentary metagenomes.</title>
        <authorList>
            <person name="Kawai M."/>
            <person name="Futagami T."/>
            <person name="Toyoda A."/>
            <person name="Takaki Y."/>
            <person name="Nishi S."/>
            <person name="Hori S."/>
            <person name="Arai W."/>
            <person name="Tsubouchi T."/>
            <person name="Morono Y."/>
            <person name="Uchiyama I."/>
            <person name="Ito T."/>
            <person name="Fujiyama A."/>
            <person name="Inagaki F."/>
            <person name="Takami H."/>
        </authorList>
    </citation>
    <scope>NUCLEOTIDE SEQUENCE</scope>
    <source>
        <strain evidence="1">Expedition CK06-06</strain>
    </source>
</reference>
<dbReference type="AlphaFoldDB" id="X0TGN0"/>